<organism evidence="2 3">
    <name type="scientific">Uabimicrobium amorphum</name>
    <dbReference type="NCBI Taxonomy" id="2596890"/>
    <lineage>
        <taxon>Bacteria</taxon>
        <taxon>Pseudomonadati</taxon>
        <taxon>Planctomycetota</taxon>
        <taxon>Candidatus Uabimicrobiia</taxon>
        <taxon>Candidatus Uabimicrobiales</taxon>
        <taxon>Candidatus Uabimicrobiaceae</taxon>
        <taxon>Candidatus Uabimicrobium</taxon>
    </lineage>
</organism>
<dbReference type="PANTHER" id="PTHR43781">
    <property type="entry name" value="SACCHAROPINE DEHYDROGENASE"/>
    <property type="match status" value="1"/>
</dbReference>
<sequence length="346" mass="37606">MWMIYGANGYSGHLIARMAVDQGMKPIIAGRNVEQLTKISTELSLEKRIFSLDDVDKIVENIQDIDVVLHCAGPFSRTASPMVEACLKSKTHYLDITGEMGVFASVQQQDDAAKQQQIMLMPGVGFDVVPTDCMAAHLKKRLPTATHLALAFQGSGGISHGTATTMAENAGNGGCVRRDGKLVKVKSAWKTRSIDFGYGKTKAITIPWGDVFTAYYSTNIPNIEVYMAAPFAMRFGAKATRRLGFLLSSSPVQNYLKKRIKAQPAGPSDQERMRGRCLVWGEVKDGEKTLTSILEGPEGYTFTAIAALKIVQKVLEGEIKAGFQTPSLVYGSSLVESCEGVVLKDV</sequence>
<dbReference type="InterPro" id="IPR036291">
    <property type="entry name" value="NAD(P)-bd_dom_sf"/>
</dbReference>
<reference evidence="2 3" key="1">
    <citation type="submission" date="2019-08" db="EMBL/GenBank/DDBJ databases">
        <title>Complete genome sequence of Candidatus Uab amorphum.</title>
        <authorList>
            <person name="Shiratori T."/>
            <person name="Suzuki S."/>
            <person name="Kakizawa Y."/>
            <person name="Ishida K."/>
        </authorList>
    </citation>
    <scope>NUCLEOTIDE SEQUENCE [LARGE SCALE GENOMIC DNA]</scope>
    <source>
        <strain evidence="2 3">SRT547</strain>
    </source>
</reference>
<dbReference type="Gene3D" id="3.40.50.720">
    <property type="entry name" value="NAD(P)-binding Rossmann-like Domain"/>
    <property type="match status" value="1"/>
</dbReference>
<gene>
    <name evidence="2" type="ORF">UABAM_01467</name>
</gene>
<protein>
    <submittedName>
        <fullName evidence="2">Saccharopine dehydrogenase</fullName>
    </submittedName>
</protein>
<proteinExistence type="predicted"/>
<dbReference type="AlphaFoldDB" id="A0A5S9IKH8"/>
<dbReference type="Pfam" id="PF03435">
    <property type="entry name" value="Sacchrp_dh_NADP"/>
    <property type="match status" value="1"/>
</dbReference>
<dbReference type="SUPFAM" id="SSF51735">
    <property type="entry name" value="NAD(P)-binding Rossmann-fold domains"/>
    <property type="match status" value="1"/>
</dbReference>
<dbReference type="EMBL" id="AP019860">
    <property type="protein sequence ID" value="BBM83116.1"/>
    <property type="molecule type" value="Genomic_DNA"/>
</dbReference>
<dbReference type="PANTHER" id="PTHR43781:SF1">
    <property type="entry name" value="SACCHAROPINE DEHYDROGENASE"/>
    <property type="match status" value="1"/>
</dbReference>
<evidence type="ECO:0000313" key="2">
    <source>
        <dbReference type="EMBL" id="BBM83116.1"/>
    </source>
</evidence>
<dbReference type="InterPro" id="IPR005097">
    <property type="entry name" value="Sacchrp_dh_NADP-bd"/>
</dbReference>
<dbReference type="KEGG" id="uam:UABAM_01467"/>
<keyword evidence="3" id="KW-1185">Reference proteome</keyword>
<dbReference type="RefSeq" id="WP_151967332.1">
    <property type="nucleotide sequence ID" value="NZ_AP019860.1"/>
</dbReference>
<accession>A0A5S9IKH8</accession>
<feature type="domain" description="Saccharopine dehydrogenase NADP binding" evidence="1">
    <location>
        <begin position="3"/>
        <end position="118"/>
    </location>
</feature>
<dbReference type="OrthoDB" id="4420885at2"/>
<evidence type="ECO:0000313" key="3">
    <source>
        <dbReference type="Proteomes" id="UP000326354"/>
    </source>
</evidence>
<name>A0A5S9IKH8_UABAM</name>
<dbReference type="Proteomes" id="UP000326354">
    <property type="component" value="Chromosome"/>
</dbReference>
<evidence type="ECO:0000259" key="1">
    <source>
        <dbReference type="Pfam" id="PF03435"/>
    </source>
</evidence>